<keyword evidence="2" id="KW-1185">Reference proteome</keyword>
<dbReference type="InterPro" id="IPR004429">
    <property type="entry name" value="Isopropylmalate_DH"/>
</dbReference>
<dbReference type="GO" id="GO:0009098">
    <property type="term" value="P:L-leucine biosynthetic process"/>
    <property type="evidence" value="ECO:0007669"/>
    <property type="project" value="InterPro"/>
</dbReference>
<organism evidence="1 2">
    <name type="scientific">Fonsecaea pedrosoi CBS 271.37</name>
    <dbReference type="NCBI Taxonomy" id="1442368"/>
    <lineage>
        <taxon>Eukaryota</taxon>
        <taxon>Fungi</taxon>
        <taxon>Dikarya</taxon>
        <taxon>Ascomycota</taxon>
        <taxon>Pezizomycotina</taxon>
        <taxon>Eurotiomycetes</taxon>
        <taxon>Chaetothyriomycetidae</taxon>
        <taxon>Chaetothyriales</taxon>
        <taxon>Herpotrichiellaceae</taxon>
        <taxon>Fonsecaea</taxon>
    </lineage>
</organism>
<dbReference type="Proteomes" id="UP000053029">
    <property type="component" value="Unassembled WGS sequence"/>
</dbReference>
<proteinExistence type="predicted"/>
<dbReference type="PANTHER" id="PTHR42979">
    <property type="entry name" value="3-ISOPROPYLMALATE DEHYDROGENASE"/>
    <property type="match status" value="1"/>
</dbReference>
<dbReference type="EMBL" id="KN846974">
    <property type="protein sequence ID" value="KIW76847.1"/>
    <property type="molecule type" value="Genomic_DNA"/>
</dbReference>
<dbReference type="GO" id="GO:0003862">
    <property type="term" value="F:3-isopropylmalate dehydrogenase activity"/>
    <property type="evidence" value="ECO:0007669"/>
    <property type="project" value="InterPro"/>
</dbReference>
<accession>A0A0D2ERG6</accession>
<dbReference type="SUPFAM" id="SSF53659">
    <property type="entry name" value="Isocitrate/Isopropylmalate dehydrogenase-like"/>
    <property type="match status" value="1"/>
</dbReference>
<dbReference type="HOGENOM" id="CLU_2015333_0_0_1"/>
<gene>
    <name evidence="1" type="ORF">Z517_09291</name>
</gene>
<dbReference type="PANTHER" id="PTHR42979:SF1">
    <property type="entry name" value="3-ISOPROPYLMALATE DEHYDROGENASE"/>
    <property type="match status" value="1"/>
</dbReference>
<protein>
    <submittedName>
        <fullName evidence="1">Uncharacterized protein</fullName>
    </submittedName>
</protein>
<evidence type="ECO:0000313" key="2">
    <source>
        <dbReference type="Proteomes" id="UP000053029"/>
    </source>
</evidence>
<reference evidence="1 2" key="1">
    <citation type="submission" date="2015-01" db="EMBL/GenBank/DDBJ databases">
        <title>The Genome Sequence of Fonsecaea pedrosoi CBS 271.37.</title>
        <authorList>
            <consortium name="The Broad Institute Genomics Platform"/>
            <person name="Cuomo C."/>
            <person name="de Hoog S."/>
            <person name="Gorbushina A."/>
            <person name="Stielow B."/>
            <person name="Teixiera M."/>
            <person name="Abouelleil A."/>
            <person name="Chapman S.B."/>
            <person name="Priest M."/>
            <person name="Young S.K."/>
            <person name="Wortman J."/>
            <person name="Nusbaum C."/>
            <person name="Birren B."/>
        </authorList>
    </citation>
    <scope>NUCLEOTIDE SEQUENCE [LARGE SCALE GENOMIC DNA]</scope>
    <source>
        <strain evidence="1 2">CBS 271.37</strain>
    </source>
</reference>
<dbReference type="AlphaFoldDB" id="A0A0D2ERG6"/>
<name>A0A0D2ERG6_9EURO</name>
<sequence>MRVLDTVEIASQGRLKFEFNRQICGGCSIDKHGTPITDEVVRIVKEESDAVLFRSAGGPDASIAKGTNCIVLRENCSGTSFGTKVEEADFASDSWAYRRDEVELSKNQMSEDVERLVAQVTHE</sequence>
<dbReference type="RefSeq" id="XP_013280655.1">
    <property type="nucleotide sequence ID" value="XM_013425201.1"/>
</dbReference>
<dbReference type="GeneID" id="25308781"/>
<dbReference type="GO" id="GO:0005829">
    <property type="term" value="C:cytosol"/>
    <property type="evidence" value="ECO:0007669"/>
    <property type="project" value="TreeGrafter"/>
</dbReference>
<dbReference type="VEuPathDB" id="FungiDB:Z517_09291"/>
<dbReference type="STRING" id="1442368.A0A0D2ERG6"/>
<evidence type="ECO:0000313" key="1">
    <source>
        <dbReference type="EMBL" id="KIW76847.1"/>
    </source>
</evidence>
<dbReference type="Gene3D" id="3.40.718.10">
    <property type="entry name" value="Isopropylmalate Dehydrogenase"/>
    <property type="match status" value="1"/>
</dbReference>